<dbReference type="EMBL" id="PYSW02000021">
    <property type="protein sequence ID" value="KAG2383097.1"/>
    <property type="molecule type" value="Genomic_DNA"/>
</dbReference>
<sequence length="347" mass="40221">MFVGHTETQYHISELSDTATVLLIDFPTAPRVSTHGLYEHDLMYEKLREKMNEKRRKAKPFAMKFEVIHTFGHWNKEAGHSNQHFNWPWDVKISYNHQCILIADNSNCRIQVFDLLSKVYKKTISVMSPFYLCIEENYDSRGNDALIYVTGSCIIHKHDLRQLLETGNTNQTIWRSELLRVPRGIAIHPVLKQLFVSEVTARIILILSLDTGKLISQFSVENQPWGLAFTDDNDLIVSETSPQHRIEIFRKLGKEWTSVHTFGREGHAHGELSHCYSVIYDRAAHHIIVSEYNNDRIQVFTKDGQFLNAFTGFQTQFLKWPNGLCLNELTGELYCCDSQNNRVISFK</sequence>
<evidence type="ECO:0000256" key="1">
    <source>
        <dbReference type="ARBA" id="ARBA00022737"/>
    </source>
</evidence>
<organism evidence="3 4">
    <name type="scientific">Naegleria lovaniensis</name>
    <name type="common">Amoeba</name>
    <dbReference type="NCBI Taxonomy" id="51637"/>
    <lineage>
        <taxon>Eukaryota</taxon>
        <taxon>Discoba</taxon>
        <taxon>Heterolobosea</taxon>
        <taxon>Tetramitia</taxon>
        <taxon>Eutetramitia</taxon>
        <taxon>Vahlkampfiidae</taxon>
        <taxon>Naegleria</taxon>
    </lineage>
</organism>
<dbReference type="Proteomes" id="UP000816034">
    <property type="component" value="Unassembled WGS sequence"/>
</dbReference>
<dbReference type="InterPro" id="IPR011042">
    <property type="entry name" value="6-blade_b-propeller_TolB-like"/>
</dbReference>
<dbReference type="SUPFAM" id="SSF75011">
    <property type="entry name" value="3-carboxy-cis,cis-mucoante lactonizing enzyme"/>
    <property type="match status" value="1"/>
</dbReference>
<dbReference type="InterPro" id="IPR001258">
    <property type="entry name" value="NHL_repeat"/>
</dbReference>
<dbReference type="Gene3D" id="2.120.10.30">
    <property type="entry name" value="TolB, C-terminal domain"/>
    <property type="match status" value="2"/>
</dbReference>
<feature type="repeat" description="NHL" evidence="2">
    <location>
        <begin position="79"/>
        <end position="116"/>
    </location>
</feature>
<dbReference type="CDD" id="cd05819">
    <property type="entry name" value="NHL"/>
    <property type="match status" value="1"/>
</dbReference>
<proteinExistence type="predicted"/>
<evidence type="ECO:0000256" key="2">
    <source>
        <dbReference type="PROSITE-ProRule" id="PRU00504"/>
    </source>
</evidence>
<keyword evidence="4" id="KW-1185">Reference proteome</keyword>
<dbReference type="RefSeq" id="XP_044548776.1">
    <property type="nucleotide sequence ID" value="XM_044694073.1"/>
</dbReference>
<dbReference type="GeneID" id="68096889"/>
<name>A0AA88GRB6_NAELO</name>
<keyword evidence="1" id="KW-0677">Repeat</keyword>
<gene>
    <name evidence="3" type="ORF">C9374_004434</name>
</gene>
<protein>
    <submittedName>
        <fullName evidence="3">Uncharacterized protein</fullName>
    </submittedName>
</protein>
<dbReference type="Pfam" id="PF01436">
    <property type="entry name" value="NHL"/>
    <property type="match status" value="1"/>
</dbReference>
<comment type="caution">
    <text evidence="3">The sequence shown here is derived from an EMBL/GenBank/DDBJ whole genome shotgun (WGS) entry which is preliminary data.</text>
</comment>
<feature type="repeat" description="NHL" evidence="2">
    <location>
        <begin position="259"/>
        <end position="303"/>
    </location>
</feature>
<dbReference type="GO" id="GO:0000209">
    <property type="term" value="P:protein polyubiquitination"/>
    <property type="evidence" value="ECO:0007669"/>
    <property type="project" value="TreeGrafter"/>
</dbReference>
<dbReference type="GO" id="GO:0043161">
    <property type="term" value="P:proteasome-mediated ubiquitin-dependent protein catabolic process"/>
    <property type="evidence" value="ECO:0007669"/>
    <property type="project" value="TreeGrafter"/>
</dbReference>
<reference evidence="3 4" key="1">
    <citation type="journal article" date="2018" name="BMC Genomics">
        <title>The genome of Naegleria lovaniensis, the basis for a comparative approach to unravel pathogenicity factors of the human pathogenic amoeba N. fowleri.</title>
        <authorList>
            <person name="Liechti N."/>
            <person name="Schurch N."/>
            <person name="Bruggmann R."/>
            <person name="Wittwer M."/>
        </authorList>
    </citation>
    <scope>NUCLEOTIDE SEQUENCE [LARGE SCALE GENOMIC DNA]</scope>
    <source>
        <strain evidence="3 4">ATCC 30569</strain>
    </source>
</reference>
<accession>A0AA88GRB6</accession>
<dbReference type="InterPro" id="IPR050952">
    <property type="entry name" value="TRIM-NHL_E3_ligases"/>
</dbReference>
<evidence type="ECO:0000313" key="4">
    <source>
        <dbReference type="Proteomes" id="UP000816034"/>
    </source>
</evidence>
<dbReference type="AlphaFoldDB" id="A0AA88GRB6"/>
<dbReference type="PANTHER" id="PTHR24104">
    <property type="entry name" value="E3 UBIQUITIN-PROTEIN LIGASE NHLRC1-RELATED"/>
    <property type="match status" value="1"/>
</dbReference>
<dbReference type="PROSITE" id="PS51125">
    <property type="entry name" value="NHL"/>
    <property type="match status" value="2"/>
</dbReference>
<dbReference type="PANTHER" id="PTHR24104:SF54">
    <property type="entry name" value="E3 UBIQUITIN-PROTEIN LIGASE TRIM32-LIKE"/>
    <property type="match status" value="1"/>
</dbReference>
<evidence type="ECO:0000313" key="3">
    <source>
        <dbReference type="EMBL" id="KAG2383097.1"/>
    </source>
</evidence>
<dbReference type="GO" id="GO:0061630">
    <property type="term" value="F:ubiquitin protein ligase activity"/>
    <property type="evidence" value="ECO:0007669"/>
    <property type="project" value="TreeGrafter"/>
</dbReference>